<evidence type="ECO:0000313" key="3">
    <source>
        <dbReference type="EMBL" id="KUN18191.1"/>
    </source>
</evidence>
<feature type="domain" description="HTH marR-type" evidence="2">
    <location>
        <begin position="8"/>
        <end position="146"/>
    </location>
</feature>
<dbReference type="Pfam" id="PF01047">
    <property type="entry name" value="MarR"/>
    <property type="match status" value="1"/>
</dbReference>
<dbReference type="InterPro" id="IPR000835">
    <property type="entry name" value="HTH_MarR-typ"/>
</dbReference>
<reference evidence="3 4" key="1">
    <citation type="submission" date="2015-10" db="EMBL/GenBank/DDBJ databases">
        <title>Draft genome sequence of Streptomyces corchorusii DSM 40340, type strain for the species Streptomyces corchorusii.</title>
        <authorList>
            <person name="Ruckert C."/>
            <person name="Winkler A."/>
            <person name="Kalinowski J."/>
            <person name="Kampfer P."/>
            <person name="Glaeser S."/>
        </authorList>
    </citation>
    <scope>NUCLEOTIDE SEQUENCE [LARGE SCALE GENOMIC DNA]</scope>
    <source>
        <strain evidence="3 4">DSM 40340</strain>
    </source>
</reference>
<dbReference type="PROSITE" id="PS50995">
    <property type="entry name" value="HTH_MARR_2"/>
    <property type="match status" value="1"/>
</dbReference>
<dbReference type="SMART" id="SM00347">
    <property type="entry name" value="HTH_MARR"/>
    <property type="match status" value="1"/>
</dbReference>
<accession>A0A117QAX2</accession>
<dbReference type="AlphaFoldDB" id="A0A117QAX2"/>
<dbReference type="PANTHER" id="PTHR39515:SF2">
    <property type="entry name" value="HTH-TYPE TRANSCRIPTIONAL REGULATOR RV0880"/>
    <property type="match status" value="1"/>
</dbReference>
<keyword evidence="4" id="KW-1185">Reference proteome</keyword>
<dbReference type="GO" id="GO:0003700">
    <property type="term" value="F:DNA-binding transcription factor activity"/>
    <property type="evidence" value="ECO:0007669"/>
    <property type="project" value="InterPro"/>
</dbReference>
<dbReference type="EMBL" id="LMWP01000045">
    <property type="protein sequence ID" value="KUN18191.1"/>
    <property type="molecule type" value="Genomic_DNA"/>
</dbReference>
<evidence type="ECO:0000256" key="1">
    <source>
        <dbReference type="SAM" id="MobiDB-lite"/>
    </source>
</evidence>
<dbReference type="SUPFAM" id="SSF46785">
    <property type="entry name" value="Winged helix' DNA-binding domain"/>
    <property type="match status" value="1"/>
</dbReference>
<evidence type="ECO:0000259" key="2">
    <source>
        <dbReference type="PROSITE" id="PS50995"/>
    </source>
</evidence>
<feature type="region of interest" description="Disordered" evidence="1">
    <location>
        <begin position="145"/>
        <end position="164"/>
    </location>
</feature>
<dbReference type="PANTHER" id="PTHR39515">
    <property type="entry name" value="CONSERVED PROTEIN"/>
    <property type="match status" value="1"/>
</dbReference>
<dbReference type="Proteomes" id="UP000053398">
    <property type="component" value="Unassembled WGS sequence"/>
</dbReference>
<dbReference type="InterPro" id="IPR036390">
    <property type="entry name" value="WH_DNA-bd_sf"/>
</dbReference>
<gene>
    <name evidence="3" type="ORF">AQJ11_35520</name>
</gene>
<sequence>MALNDNPSADLALALVRSMDRLRGRIRSETGMGAGPYSRSQLSALHRVVYGPPATTSDLAAAEYMRPQSMAQTLAVLEKHGLVTRSPDPDDGRRILVTATPRGREEAERWLQAREAWLTAAIDGTLTSSEREGLTELVSLLERLADSQPPVAARRGTRPAPEHP</sequence>
<dbReference type="InterPro" id="IPR052526">
    <property type="entry name" value="HTH-type_Bedaq_tolerance"/>
</dbReference>
<dbReference type="Gene3D" id="1.10.10.10">
    <property type="entry name" value="Winged helix-like DNA-binding domain superfamily/Winged helix DNA-binding domain"/>
    <property type="match status" value="1"/>
</dbReference>
<dbReference type="Gene3D" id="1.10.287.100">
    <property type="match status" value="1"/>
</dbReference>
<dbReference type="RefSeq" id="WP_059265989.1">
    <property type="nucleotide sequence ID" value="NZ_KQ948367.1"/>
</dbReference>
<name>A0A117QAX2_STRCK</name>
<protein>
    <submittedName>
        <fullName evidence="3">MarR family transcriptional regulator</fullName>
    </submittedName>
</protein>
<proteinExistence type="predicted"/>
<evidence type="ECO:0000313" key="4">
    <source>
        <dbReference type="Proteomes" id="UP000053398"/>
    </source>
</evidence>
<organism evidence="3 4">
    <name type="scientific">Streptomyces corchorusii</name>
    <name type="common">Streptomyces chibaensis</name>
    <dbReference type="NCBI Taxonomy" id="1903"/>
    <lineage>
        <taxon>Bacteria</taxon>
        <taxon>Bacillati</taxon>
        <taxon>Actinomycetota</taxon>
        <taxon>Actinomycetes</taxon>
        <taxon>Kitasatosporales</taxon>
        <taxon>Streptomycetaceae</taxon>
        <taxon>Streptomyces</taxon>
    </lineage>
</organism>
<comment type="caution">
    <text evidence="3">The sequence shown here is derived from an EMBL/GenBank/DDBJ whole genome shotgun (WGS) entry which is preliminary data.</text>
</comment>
<dbReference type="InterPro" id="IPR036388">
    <property type="entry name" value="WH-like_DNA-bd_sf"/>
</dbReference>